<dbReference type="InterPro" id="IPR001387">
    <property type="entry name" value="Cro/C1-type_HTH"/>
</dbReference>
<name>A0A9J6NVW0_9CLOT</name>
<dbReference type="CDD" id="cd00093">
    <property type="entry name" value="HTH_XRE"/>
    <property type="match status" value="1"/>
</dbReference>
<accession>A0A9J6NVW0</accession>
<protein>
    <submittedName>
        <fullName evidence="2">Helix-turn-helix transcriptional regulator</fullName>
    </submittedName>
</protein>
<dbReference type="InterPro" id="IPR010982">
    <property type="entry name" value="Lambda_DNA-bd_dom_sf"/>
</dbReference>
<feature type="domain" description="HTH cro/C1-type" evidence="1">
    <location>
        <begin position="13"/>
        <end position="60"/>
    </location>
</feature>
<dbReference type="Proteomes" id="UP001056429">
    <property type="component" value="Unassembled WGS sequence"/>
</dbReference>
<gene>
    <name evidence="2" type="ORF">KDK92_02645</name>
</gene>
<keyword evidence="3" id="KW-1185">Reference proteome</keyword>
<proteinExistence type="predicted"/>
<dbReference type="PROSITE" id="PS50943">
    <property type="entry name" value="HTH_CROC1"/>
    <property type="match status" value="1"/>
</dbReference>
<evidence type="ECO:0000313" key="2">
    <source>
        <dbReference type="EMBL" id="MCM1988623.1"/>
    </source>
</evidence>
<dbReference type="Gene3D" id="1.10.260.40">
    <property type="entry name" value="lambda repressor-like DNA-binding domains"/>
    <property type="match status" value="1"/>
</dbReference>
<organism evidence="2 3">
    <name type="scientific">Oceanirhabdus seepicola</name>
    <dbReference type="NCBI Taxonomy" id="2828781"/>
    <lineage>
        <taxon>Bacteria</taxon>
        <taxon>Bacillati</taxon>
        <taxon>Bacillota</taxon>
        <taxon>Clostridia</taxon>
        <taxon>Eubacteriales</taxon>
        <taxon>Clostridiaceae</taxon>
        <taxon>Oceanirhabdus</taxon>
    </lineage>
</organism>
<sequence length="85" mass="9693">MILVNYLGQKNRIKEYRRMLGITQLEMADGRMSKSHFQALESNKKRLTFKKAIVLADIINDLAEKKGIDISIKAADLITDAKELD</sequence>
<dbReference type="EMBL" id="JAGSOJ010000001">
    <property type="protein sequence ID" value="MCM1988623.1"/>
    <property type="molecule type" value="Genomic_DNA"/>
</dbReference>
<dbReference type="RefSeq" id="WP_250857495.1">
    <property type="nucleotide sequence ID" value="NZ_JAGSOJ010000001.1"/>
</dbReference>
<dbReference type="AlphaFoldDB" id="A0A9J6NVW0"/>
<reference evidence="2" key="1">
    <citation type="journal article" date="2021" name="mSystems">
        <title>Bacteria and Archaea Synergistically Convert Glycine Betaine to Biogenic Methane in the Formosa Cold Seep of the South China Sea.</title>
        <authorList>
            <person name="Li L."/>
            <person name="Zhang W."/>
            <person name="Zhang S."/>
            <person name="Song L."/>
            <person name="Sun Q."/>
            <person name="Zhang H."/>
            <person name="Xiang H."/>
            <person name="Dong X."/>
        </authorList>
    </citation>
    <scope>NUCLEOTIDE SEQUENCE</scope>
    <source>
        <strain evidence="2">ZWT</strain>
    </source>
</reference>
<dbReference type="SUPFAM" id="SSF47413">
    <property type="entry name" value="lambda repressor-like DNA-binding domains"/>
    <property type="match status" value="1"/>
</dbReference>
<comment type="caution">
    <text evidence="2">The sequence shown here is derived from an EMBL/GenBank/DDBJ whole genome shotgun (WGS) entry which is preliminary data.</text>
</comment>
<dbReference type="GO" id="GO:0003677">
    <property type="term" value="F:DNA binding"/>
    <property type="evidence" value="ECO:0007669"/>
    <property type="project" value="InterPro"/>
</dbReference>
<evidence type="ECO:0000313" key="3">
    <source>
        <dbReference type="Proteomes" id="UP001056429"/>
    </source>
</evidence>
<reference evidence="2" key="2">
    <citation type="submission" date="2021-04" db="EMBL/GenBank/DDBJ databases">
        <authorList>
            <person name="Dong X."/>
        </authorList>
    </citation>
    <scope>NUCLEOTIDE SEQUENCE</scope>
    <source>
        <strain evidence="2">ZWT</strain>
    </source>
</reference>
<evidence type="ECO:0000259" key="1">
    <source>
        <dbReference type="PROSITE" id="PS50943"/>
    </source>
</evidence>